<dbReference type="Gene3D" id="1.20.920.10">
    <property type="entry name" value="Bromodomain-like"/>
    <property type="match status" value="1"/>
</dbReference>
<dbReference type="InterPro" id="IPR050701">
    <property type="entry name" value="Histone_Mod_Regulator"/>
</dbReference>
<keyword evidence="19" id="KW-1185">Reference proteome</keyword>
<keyword evidence="6" id="KW-0862">Zinc</keyword>
<feature type="compositionally biased region" description="Polar residues" evidence="12">
    <location>
        <begin position="944"/>
        <end position="953"/>
    </location>
</feature>
<organism evidence="18 19">
    <name type="scientific">Hermetia illucens</name>
    <name type="common">Black soldier fly</name>
    <dbReference type="NCBI Taxonomy" id="343691"/>
    <lineage>
        <taxon>Eukaryota</taxon>
        <taxon>Metazoa</taxon>
        <taxon>Ecdysozoa</taxon>
        <taxon>Arthropoda</taxon>
        <taxon>Hexapoda</taxon>
        <taxon>Insecta</taxon>
        <taxon>Pterygota</taxon>
        <taxon>Neoptera</taxon>
        <taxon>Endopterygota</taxon>
        <taxon>Diptera</taxon>
        <taxon>Brachycera</taxon>
        <taxon>Stratiomyomorpha</taxon>
        <taxon>Stratiomyidae</taxon>
        <taxon>Hermetiinae</taxon>
        <taxon>Hermetia</taxon>
    </lineage>
</organism>
<feature type="compositionally biased region" description="Basic residues" evidence="12">
    <location>
        <begin position="843"/>
        <end position="855"/>
    </location>
</feature>
<dbReference type="SMART" id="SM00293">
    <property type="entry name" value="PWWP"/>
    <property type="match status" value="1"/>
</dbReference>
<feature type="compositionally biased region" description="Basic and acidic residues" evidence="12">
    <location>
        <begin position="954"/>
        <end position="970"/>
    </location>
</feature>
<dbReference type="Pfam" id="PF00439">
    <property type="entry name" value="Bromodomain"/>
    <property type="match status" value="1"/>
</dbReference>
<feature type="region of interest" description="Disordered" evidence="12">
    <location>
        <begin position="762"/>
        <end position="804"/>
    </location>
</feature>
<dbReference type="InterPro" id="IPR001965">
    <property type="entry name" value="Znf_PHD"/>
</dbReference>
<dbReference type="GO" id="GO:0008270">
    <property type="term" value="F:zinc ion binding"/>
    <property type="evidence" value="ECO:0007669"/>
    <property type="project" value="UniProtKB-KW"/>
</dbReference>
<dbReference type="PROSITE" id="PS50812">
    <property type="entry name" value="PWWP"/>
    <property type="match status" value="1"/>
</dbReference>
<accession>A0A7R8UCX5</accession>
<dbReference type="InterPro" id="IPR019542">
    <property type="entry name" value="Enhancer_polycomb-like_N"/>
</dbReference>
<keyword evidence="4" id="KW-0677">Repeat</keyword>
<dbReference type="InterPro" id="IPR036427">
    <property type="entry name" value="Bromodomain-like_sf"/>
</dbReference>
<dbReference type="InterPro" id="IPR013087">
    <property type="entry name" value="Znf_C2H2_type"/>
</dbReference>
<feature type="domain" description="Bromo" evidence="13">
    <location>
        <begin position="590"/>
        <end position="660"/>
    </location>
</feature>
<protein>
    <recommendedName>
        <fullName evidence="20">Peregrin</fullName>
    </recommendedName>
</protein>
<keyword evidence="8 10" id="KW-0103">Bromodomain</keyword>
<dbReference type="PROSITE" id="PS00633">
    <property type="entry name" value="BROMODOMAIN_1"/>
    <property type="match status" value="1"/>
</dbReference>
<gene>
    <name evidence="18" type="ORF">HERILL_LOCUS1740</name>
</gene>
<feature type="compositionally biased region" description="Polar residues" evidence="12">
    <location>
        <begin position="795"/>
        <end position="804"/>
    </location>
</feature>
<dbReference type="OMA" id="PDYMDIV"/>
<evidence type="ECO:0000259" key="13">
    <source>
        <dbReference type="PROSITE" id="PS50014"/>
    </source>
</evidence>
<evidence type="ECO:0000256" key="1">
    <source>
        <dbReference type="ARBA" id="ARBA00004123"/>
    </source>
</evidence>
<dbReference type="Gene3D" id="2.30.30.140">
    <property type="match status" value="1"/>
</dbReference>
<dbReference type="InterPro" id="IPR018359">
    <property type="entry name" value="Bromodomain_CS"/>
</dbReference>
<name>A0A7R8UCX5_HERIL</name>
<dbReference type="SMART" id="SM00249">
    <property type="entry name" value="PHD"/>
    <property type="match status" value="2"/>
</dbReference>
<dbReference type="InterPro" id="IPR019787">
    <property type="entry name" value="Znf_PHD-finger"/>
</dbReference>
<feature type="compositionally biased region" description="Basic and acidic residues" evidence="12">
    <location>
        <begin position="857"/>
        <end position="866"/>
    </location>
</feature>
<dbReference type="PROSITE" id="PS50014">
    <property type="entry name" value="BROMODOMAIN_2"/>
    <property type="match status" value="1"/>
</dbReference>
<feature type="domain" description="PWWP" evidence="16">
    <location>
        <begin position="987"/>
        <end position="1059"/>
    </location>
</feature>
<keyword evidence="7" id="KW-0007">Acetylation</keyword>
<evidence type="ECO:0000256" key="12">
    <source>
        <dbReference type="SAM" id="MobiDB-lite"/>
    </source>
</evidence>
<dbReference type="FunFam" id="2.30.30.140:FF:000008">
    <property type="entry name" value="Bromodomain containing 1, isoform CRA_b"/>
    <property type="match status" value="1"/>
</dbReference>
<evidence type="ECO:0000256" key="6">
    <source>
        <dbReference type="ARBA" id="ARBA00022833"/>
    </source>
</evidence>
<evidence type="ECO:0000256" key="3">
    <source>
        <dbReference type="ARBA" id="ARBA00022723"/>
    </source>
</evidence>
<dbReference type="InterPro" id="IPR011011">
    <property type="entry name" value="Znf_FYVE_PHD"/>
</dbReference>
<dbReference type="InterPro" id="IPR034732">
    <property type="entry name" value="EPHD"/>
</dbReference>
<dbReference type="PROSITE" id="PS01359">
    <property type="entry name" value="ZF_PHD_1"/>
    <property type="match status" value="1"/>
</dbReference>
<dbReference type="Gene3D" id="3.30.40.10">
    <property type="entry name" value="Zinc/RING finger domain, C3HC4 (zinc finger)"/>
    <property type="match status" value="2"/>
</dbReference>
<reference evidence="18 19" key="1">
    <citation type="submission" date="2020-11" db="EMBL/GenBank/DDBJ databases">
        <authorList>
            <person name="Wallbank WR R."/>
            <person name="Pardo Diaz C."/>
            <person name="Kozak K."/>
            <person name="Martin S."/>
            <person name="Jiggins C."/>
            <person name="Moest M."/>
            <person name="Warren A I."/>
            <person name="Generalovic N T."/>
            <person name="Byers J.R.P. K."/>
            <person name="Montejo-Kovacevich G."/>
            <person name="Yen C E."/>
        </authorList>
    </citation>
    <scope>NUCLEOTIDE SEQUENCE [LARGE SCALE GENOMIC DNA]</scope>
</reference>
<evidence type="ECO:0000256" key="10">
    <source>
        <dbReference type="PROSITE-ProRule" id="PRU00035"/>
    </source>
</evidence>
<feature type="domain" description="PHD-type" evidence="17">
    <location>
        <begin position="297"/>
        <end position="418"/>
    </location>
</feature>
<dbReference type="CDD" id="cd15670">
    <property type="entry name" value="ePHD_BRPF"/>
    <property type="match status" value="1"/>
</dbReference>
<dbReference type="CDD" id="cd05839">
    <property type="entry name" value="PWWP_BRPF"/>
    <property type="match status" value="1"/>
</dbReference>
<evidence type="ECO:0000259" key="17">
    <source>
        <dbReference type="PROSITE" id="PS51805"/>
    </source>
</evidence>
<dbReference type="PRINTS" id="PR00503">
    <property type="entry name" value="BROMODOMAIN"/>
</dbReference>
<feature type="domain" description="PHD-type" evidence="14">
    <location>
        <begin position="243"/>
        <end position="293"/>
    </location>
</feature>
<feature type="compositionally biased region" description="Low complexity" evidence="12">
    <location>
        <begin position="914"/>
        <end position="934"/>
    </location>
</feature>
<keyword evidence="9" id="KW-0539">Nucleus</keyword>
<dbReference type="InterPro" id="IPR000313">
    <property type="entry name" value="PWWP_dom"/>
</dbReference>
<feature type="compositionally biased region" description="Low complexity" evidence="12">
    <location>
        <begin position="762"/>
        <end position="774"/>
    </location>
</feature>
<evidence type="ECO:0000256" key="7">
    <source>
        <dbReference type="ARBA" id="ARBA00022990"/>
    </source>
</evidence>
<dbReference type="GO" id="GO:0005634">
    <property type="term" value="C:nucleus"/>
    <property type="evidence" value="ECO:0007669"/>
    <property type="project" value="UniProtKB-SubCell"/>
</dbReference>
<keyword evidence="2" id="KW-0597">Phosphoprotein</keyword>
<keyword evidence="3" id="KW-0479">Metal-binding</keyword>
<dbReference type="InterPro" id="IPR001487">
    <property type="entry name" value="Bromodomain"/>
</dbReference>
<dbReference type="FunCoup" id="A0A7R8UCX5">
    <property type="interactions" value="610"/>
</dbReference>
<comment type="subcellular location">
    <subcellularLocation>
        <location evidence="1">Nucleus</location>
    </subcellularLocation>
</comment>
<evidence type="ECO:0000256" key="11">
    <source>
        <dbReference type="PROSITE-ProRule" id="PRU00042"/>
    </source>
</evidence>
<dbReference type="Proteomes" id="UP000594454">
    <property type="component" value="Chromosome 1"/>
</dbReference>
<evidence type="ECO:0000259" key="15">
    <source>
        <dbReference type="PROSITE" id="PS50157"/>
    </source>
</evidence>
<dbReference type="OrthoDB" id="20839at2759"/>
<dbReference type="SMART" id="SM00297">
    <property type="entry name" value="BROMO"/>
    <property type="match status" value="1"/>
</dbReference>
<feature type="domain" description="C2H2-type" evidence="15">
    <location>
        <begin position="23"/>
        <end position="54"/>
    </location>
</feature>
<feature type="region of interest" description="Disordered" evidence="12">
    <location>
        <begin position="819"/>
        <end position="984"/>
    </location>
</feature>
<evidence type="ECO:0000259" key="16">
    <source>
        <dbReference type="PROSITE" id="PS50812"/>
    </source>
</evidence>
<dbReference type="InParanoid" id="A0A7R8UCX5"/>
<evidence type="ECO:0000313" key="18">
    <source>
        <dbReference type="EMBL" id="CAD7078475.1"/>
    </source>
</evidence>
<dbReference type="AlphaFoldDB" id="A0A7R8UCX5"/>
<evidence type="ECO:0000256" key="9">
    <source>
        <dbReference type="ARBA" id="ARBA00023242"/>
    </source>
</evidence>
<dbReference type="SUPFAM" id="SSF57903">
    <property type="entry name" value="FYVE/PHD zinc finger"/>
    <property type="match status" value="1"/>
</dbReference>
<dbReference type="SUPFAM" id="SSF47370">
    <property type="entry name" value="Bromodomain"/>
    <property type="match status" value="1"/>
</dbReference>
<evidence type="ECO:0000313" key="19">
    <source>
        <dbReference type="Proteomes" id="UP000594454"/>
    </source>
</evidence>
<dbReference type="PROSITE" id="PS50157">
    <property type="entry name" value="ZINC_FINGER_C2H2_2"/>
    <property type="match status" value="1"/>
</dbReference>
<feature type="compositionally biased region" description="Basic and acidic residues" evidence="12">
    <location>
        <begin position="821"/>
        <end position="842"/>
    </location>
</feature>
<dbReference type="PROSITE" id="PS51805">
    <property type="entry name" value="EPHD"/>
    <property type="match status" value="1"/>
</dbReference>
<dbReference type="PROSITE" id="PS50016">
    <property type="entry name" value="ZF_PHD_2"/>
    <property type="match status" value="1"/>
</dbReference>
<evidence type="ECO:0000256" key="8">
    <source>
        <dbReference type="ARBA" id="ARBA00023117"/>
    </source>
</evidence>
<dbReference type="Pfam" id="PF10513">
    <property type="entry name" value="EPL1"/>
    <property type="match status" value="1"/>
</dbReference>
<dbReference type="PANTHER" id="PTHR13793:SF107">
    <property type="entry name" value="BROMODOMAIN-CONTAINING PROTEIN HOMOLOG"/>
    <property type="match status" value="1"/>
</dbReference>
<dbReference type="InterPro" id="IPR019786">
    <property type="entry name" value="Zinc_finger_PHD-type_CS"/>
</dbReference>
<dbReference type="PROSITE" id="PS00028">
    <property type="entry name" value="ZINC_FINGER_C2H2_1"/>
    <property type="match status" value="1"/>
</dbReference>
<evidence type="ECO:0000256" key="4">
    <source>
        <dbReference type="ARBA" id="ARBA00022737"/>
    </source>
</evidence>
<evidence type="ECO:0008006" key="20">
    <source>
        <dbReference type="Google" id="ProtNLM"/>
    </source>
</evidence>
<proteinExistence type="predicted"/>
<dbReference type="Pfam" id="PF13832">
    <property type="entry name" value="zf-HC5HC2H_2"/>
    <property type="match status" value="1"/>
</dbReference>
<dbReference type="PANTHER" id="PTHR13793">
    <property type="entry name" value="PHD FINGER PROTEINS"/>
    <property type="match status" value="1"/>
</dbReference>
<evidence type="ECO:0000256" key="2">
    <source>
        <dbReference type="ARBA" id="ARBA00022553"/>
    </source>
</evidence>
<dbReference type="CDD" id="cd15572">
    <property type="entry name" value="PHD_BRPF"/>
    <property type="match status" value="1"/>
</dbReference>
<evidence type="ECO:0000256" key="5">
    <source>
        <dbReference type="ARBA" id="ARBA00022771"/>
    </source>
</evidence>
<dbReference type="Pfam" id="PF00855">
    <property type="entry name" value="PWWP"/>
    <property type="match status" value="1"/>
</dbReference>
<dbReference type="SUPFAM" id="SSF63748">
    <property type="entry name" value="Tudor/PWWP/MBT"/>
    <property type="match status" value="1"/>
</dbReference>
<evidence type="ECO:0000259" key="14">
    <source>
        <dbReference type="PROSITE" id="PS50016"/>
    </source>
</evidence>
<dbReference type="FunFam" id="3.30.40.10:FF:000008">
    <property type="entry name" value="Bromodomain containing 1, isoform CRA_a"/>
    <property type="match status" value="1"/>
</dbReference>
<keyword evidence="5 11" id="KW-0863">Zinc-finger</keyword>
<dbReference type="EMBL" id="LR899009">
    <property type="protein sequence ID" value="CAD7078475.1"/>
    <property type="molecule type" value="Genomic_DNA"/>
</dbReference>
<dbReference type="GO" id="GO:0006357">
    <property type="term" value="P:regulation of transcription by RNA polymerase II"/>
    <property type="evidence" value="ECO:0007669"/>
    <property type="project" value="TreeGrafter"/>
</dbReference>
<sequence length="1111" mass="125446">MGLDFDPLEYCKKLKNQQHSPPYSCPVDKCDRSYKSVCGLQYHLVNYDHNNPQPVQALVTPNRKKGRSRIIASPSTPVDAKTSPKEAVTYCEAENFVQFDIDGKSIKVNAGEDLPIISSEDYHKMLERGDFGPTPEVPPEPHLKLPVAAFNEIEGYNICDAPARPNAYIRFIEKSAEELDGEVEYDVDEEDTTWLATMNHKREEAGMNPVGIDTLELLMDRLEKESYFQAAANGQSGVEVDDDAVCCICMDGECQNTNVILFCDMCNLAVHQDCYGVPYIPEGQWLCRRCLQSPSTPVSCVLCPNTGGAFKQTDRGLWAHVVCALWIPEVRFANTVFLEPIDSIEMIPPARWRLTCYVCKEKGIGACIQCLRNNCYAAFHVTCAQQAGLYMRMDTVKDSGNEAHPVQVQKIAYCHTHTPADAKNDSDFEKAREETRHKMKEARKLLAKKRSSVPLILIPTIPTDRVQEISGLVSMQKKAQFIQRLIAYWTLKRQYRNGVPLLRRLQSQGQSHSSFGRNGIEGSPNSSELYQHKKKWQCLRQDLERARLLCELVRKREKLKAALIKTTEQVLMLQLNPLETAMSKLLDMLEAKDTSEIFMEPVNCEDVPDYRDIVKHPMDLGTMRQKLKDGKYRSLDEMEFDFDLMIKNCLAYNNKDTVFYRAGIRMRDQGGPLFKVIRKELEREGIVDQTQTKSDDNIVQEIDDEYKELTSLPPNDALVEKLLILSDKAQALRNPTQRTKRVKIIRLEMSRVRKALTRAKIAASKAISDSSQSDAETKEQEPVDQTPPCSPLKSICNSASPSGVNRRTAVLFTRKAQAVLKKPEQTAKEESSCEMATLEKVKSPKRNSKNKRPSNRRSIEDGESQRDKHRSPTSSPKKSPHKENFESIPDSFRLYRANPNREISETDESESEYTDSPCSSCSEFSVSGSGSDFDSSFEEDGSGNNSDMVSNGEQHAHEGLKANPPPHDETTTASTPQPKDDKGALEPLQLVWAKCRGYPWYPALIIDPKTPKGFVYNGVPLPAPPQDVLNLRKNYTEDVFLVLFFDAKRTWQWLPSTKLELLGIDKELDQSKLVESRKPTDRKAVKKAYQDALHYQSQVTDLEGQGPGAIA</sequence>
<dbReference type="FunFam" id="3.30.40.10:FF:000007">
    <property type="entry name" value="Bromodomain containing 1, isoform CRA_b"/>
    <property type="match status" value="1"/>
</dbReference>
<dbReference type="InterPro" id="IPR013083">
    <property type="entry name" value="Znf_RING/FYVE/PHD"/>
</dbReference>
<dbReference type="Pfam" id="PF13831">
    <property type="entry name" value="PHD_2"/>
    <property type="match status" value="1"/>
</dbReference>